<evidence type="ECO:0000313" key="2">
    <source>
        <dbReference type="Proteomes" id="UP000789375"/>
    </source>
</evidence>
<dbReference type="AlphaFoldDB" id="A0A9N9EUK7"/>
<protein>
    <submittedName>
        <fullName evidence="1">14382_t:CDS:1</fullName>
    </submittedName>
</protein>
<feature type="non-terminal residue" evidence="1">
    <location>
        <position position="1"/>
    </location>
</feature>
<gene>
    <name evidence="1" type="ORF">FMOSSE_LOCUS13601</name>
</gene>
<name>A0A9N9EUK7_FUNMO</name>
<evidence type="ECO:0000313" key="1">
    <source>
        <dbReference type="EMBL" id="CAG8696300.1"/>
    </source>
</evidence>
<keyword evidence="2" id="KW-1185">Reference proteome</keyword>
<reference evidence="1" key="1">
    <citation type="submission" date="2021-06" db="EMBL/GenBank/DDBJ databases">
        <authorList>
            <person name="Kallberg Y."/>
            <person name="Tangrot J."/>
            <person name="Rosling A."/>
        </authorList>
    </citation>
    <scope>NUCLEOTIDE SEQUENCE</scope>
    <source>
        <strain evidence="1">87-6 pot B 2015</strain>
    </source>
</reference>
<organism evidence="1 2">
    <name type="scientific">Funneliformis mosseae</name>
    <name type="common">Endomycorrhizal fungus</name>
    <name type="synonym">Glomus mosseae</name>
    <dbReference type="NCBI Taxonomy" id="27381"/>
    <lineage>
        <taxon>Eukaryota</taxon>
        <taxon>Fungi</taxon>
        <taxon>Fungi incertae sedis</taxon>
        <taxon>Mucoromycota</taxon>
        <taxon>Glomeromycotina</taxon>
        <taxon>Glomeromycetes</taxon>
        <taxon>Glomerales</taxon>
        <taxon>Glomeraceae</taxon>
        <taxon>Funneliformis</taxon>
    </lineage>
</organism>
<comment type="caution">
    <text evidence="1">The sequence shown here is derived from an EMBL/GenBank/DDBJ whole genome shotgun (WGS) entry which is preliminary data.</text>
</comment>
<accession>A0A9N9EUK7</accession>
<sequence length="131" mass="15277">IKKYGKPECVFCNPVLLPPDIFKEVYWIPDSQKSSDCLSKQSKKDKKEYALQGILEQKDLEILFEQYDYTCGSKLLSESHSFYNTVFVKVNLTCESQIKQLYYSSKVAHKDICIFCEEDDLAEKPENLEQK</sequence>
<proteinExistence type="predicted"/>
<dbReference type="EMBL" id="CAJVPP010008347">
    <property type="protein sequence ID" value="CAG8696300.1"/>
    <property type="molecule type" value="Genomic_DNA"/>
</dbReference>
<dbReference type="Proteomes" id="UP000789375">
    <property type="component" value="Unassembled WGS sequence"/>
</dbReference>